<proteinExistence type="predicted"/>
<protein>
    <submittedName>
        <fullName evidence="1">Uncharacterized protein</fullName>
    </submittedName>
</protein>
<sequence>MHSFELGKTETEKDNNNKIKEALTNIHNSSPTVKSLQFYDTGNLYEFLRDNNIEISSFFNNILSKNSTNSDNRGKDNEEADEEPIVNPCDQVHRFININELQTKAKLYPKLVTTMLYLPKSILTFNALIENFIEHIIKEIINVIPKCKLLENNESIPISPEFCWSYFTGKPHAVKNQIIFIYFTDAMMLYLFQYVINKMDIMNNKKKIEVFTDISYRENVMDKINELFEVEISLVDKIIDDLNDHFEKLKKISDVTIKRDDVIDEDDYIERCKRLRNTYVVKPKDLSDVSFDIIDVVKKELIDFRVRFIMDQYVKHDYSHIINKMKKKRDNGTVKSERLVNNVDVSDGGSNISDIEYENMRVAKEREIQEKKYFTQLSSYKKKEDTRLKNYNIFNNLYKHESYVNKTIPNNRRKFLSSFVNGVVDENNKIDKNFSYYTKHSNYVKYRLPAKEKEEKLDNEDVKAEASV</sequence>
<organism evidence="1 2">
    <name type="scientific">Pichia kluyveri</name>
    <name type="common">Yeast</name>
    <dbReference type="NCBI Taxonomy" id="36015"/>
    <lineage>
        <taxon>Eukaryota</taxon>
        <taxon>Fungi</taxon>
        <taxon>Dikarya</taxon>
        <taxon>Ascomycota</taxon>
        <taxon>Saccharomycotina</taxon>
        <taxon>Pichiomycetes</taxon>
        <taxon>Pichiales</taxon>
        <taxon>Pichiaceae</taxon>
        <taxon>Pichia</taxon>
    </lineage>
</organism>
<accession>A0AAV5QYV4</accession>
<comment type="caution">
    <text evidence="1">The sequence shown here is derived from an EMBL/GenBank/DDBJ whole genome shotgun (WGS) entry which is preliminary data.</text>
</comment>
<keyword evidence="2" id="KW-1185">Reference proteome</keyword>
<evidence type="ECO:0000313" key="2">
    <source>
        <dbReference type="Proteomes" id="UP001378960"/>
    </source>
</evidence>
<evidence type="ECO:0000313" key="1">
    <source>
        <dbReference type="EMBL" id="GMM44205.1"/>
    </source>
</evidence>
<dbReference type="Proteomes" id="UP001378960">
    <property type="component" value="Unassembled WGS sequence"/>
</dbReference>
<dbReference type="AlphaFoldDB" id="A0AAV5QYV4"/>
<gene>
    <name evidence="1" type="ORF">DAPK24_007800</name>
</gene>
<reference evidence="1 2" key="1">
    <citation type="journal article" date="2023" name="Elife">
        <title>Identification of key yeast species and microbe-microbe interactions impacting larval growth of Drosophila in the wild.</title>
        <authorList>
            <person name="Mure A."/>
            <person name="Sugiura Y."/>
            <person name="Maeda R."/>
            <person name="Honda K."/>
            <person name="Sakurai N."/>
            <person name="Takahashi Y."/>
            <person name="Watada M."/>
            <person name="Katoh T."/>
            <person name="Gotoh A."/>
            <person name="Gotoh Y."/>
            <person name="Taniguchi I."/>
            <person name="Nakamura K."/>
            <person name="Hayashi T."/>
            <person name="Katayama T."/>
            <person name="Uemura T."/>
            <person name="Hattori Y."/>
        </authorList>
    </citation>
    <scope>NUCLEOTIDE SEQUENCE [LARGE SCALE GENOMIC DNA]</scope>
    <source>
        <strain evidence="1 2">PK-24</strain>
    </source>
</reference>
<dbReference type="EMBL" id="BTGB01000001">
    <property type="protein sequence ID" value="GMM44205.1"/>
    <property type="molecule type" value="Genomic_DNA"/>
</dbReference>
<name>A0AAV5QYV4_PICKL</name>